<dbReference type="Pfam" id="PF11951">
    <property type="entry name" value="Fungal_trans_2"/>
    <property type="match status" value="1"/>
</dbReference>
<keyword evidence="2" id="KW-0238">DNA-binding</keyword>
<keyword evidence="3" id="KW-0804">Transcription</keyword>
<evidence type="ECO:0000259" key="6">
    <source>
        <dbReference type="PROSITE" id="PS50048"/>
    </source>
</evidence>
<dbReference type="CDD" id="cd00067">
    <property type="entry name" value="GAL4"/>
    <property type="match status" value="1"/>
</dbReference>
<dbReference type="InterPro" id="IPR053175">
    <property type="entry name" value="DHMBA_Reg_Transcription_Factor"/>
</dbReference>
<dbReference type="EMBL" id="JBFXLR010000003">
    <property type="protein sequence ID" value="KAL2859323.1"/>
    <property type="molecule type" value="Genomic_DNA"/>
</dbReference>
<keyword evidence="8" id="KW-1185">Reference proteome</keyword>
<evidence type="ECO:0000256" key="1">
    <source>
        <dbReference type="ARBA" id="ARBA00023015"/>
    </source>
</evidence>
<dbReference type="RefSeq" id="XP_070904257.1">
    <property type="nucleotide sequence ID" value="XM_071038461.1"/>
</dbReference>
<keyword evidence="1" id="KW-0805">Transcription regulation</keyword>
<dbReference type="SUPFAM" id="SSF57701">
    <property type="entry name" value="Zn2/Cys6 DNA-binding domain"/>
    <property type="match status" value="1"/>
</dbReference>
<dbReference type="PROSITE" id="PS50048">
    <property type="entry name" value="ZN2_CY6_FUNGAL_2"/>
    <property type="match status" value="1"/>
</dbReference>
<name>A0ABR4L439_9EURO</name>
<evidence type="ECO:0000256" key="5">
    <source>
        <dbReference type="SAM" id="MobiDB-lite"/>
    </source>
</evidence>
<dbReference type="Pfam" id="PF00172">
    <property type="entry name" value="Zn_clus"/>
    <property type="match status" value="1"/>
</dbReference>
<dbReference type="Gene3D" id="4.10.240.10">
    <property type="entry name" value="Zn(2)-C6 fungal-type DNA-binding domain"/>
    <property type="match status" value="1"/>
</dbReference>
<evidence type="ECO:0000256" key="2">
    <source>
        <dbReference type="ARBA" id="ARBA00023125"/>
    </source>
</evidence>
<feature type="domain" description="Zn(2)-C6 fungal-type" evidence="6">
    <location>
        <begin position="10"/>
        <end position="40"/>
    </location>
</feature>
<feature type="region of interest" description="Disordered" evidence="5">
    <location>
        <begin position="49"/>
        <end position="84"/>
    </location>
</feature>
<dbReference type="GeneID" id="98153625"/>
<gene>
    <name evidence="7" type="ORF">BJX68DRAFT_226122</name>
</gene>
<dbReference type="PROSITE" id="PS00463">
    <property type="entry name" value="ZN2_CY6_FUNGAL_1"/>
    <property type="match status" value="1"/>
</dbReference>
<dbReference type="InterPro" id="IPR001138">
    <property type="entry name" value="Zn2Cys6_DnaBD"/>
</dbReference>
<evidence type="ECO:0000313" key="8">
    <source>
        <dbReference type="Proteomes" id="UP001610444"/>
    </source>
</evidence>
<dbReference type="PANTHER" id="PTHR38791">
    <property type="entry name" value="ZN(II)2CYS6 TRANSCRIPTION FACTOR (EUROFUNG)-RELATED-RELATED"/>
    <property type="match status" value="1"/>
</dbReference>
<dbReference type="InterPro" id="IPR036864">
    <property type="entry name" value="Zn2-C6_fun-type_DNA-bd_sf"/>
</dbReference>
<evidence type="ECO:0000256" key="4">
    <source>
        <dbReference type="ARBA" id="ARBA00023242"/>
    </source>
</evidence>
<reference evidence="7 8" key="1">
    <citation type="submission" date="2024-07" db="EMBL/GenBank/DDBJ databases">
        <title>Section-level genome sequencing and comparative genomics of Aspergillus sections Usti and Cavernicolus.</title>
        <authorList>
            <consortium name="Lawrence Berkeley National Laboratory"/>
            <person name="Nybo J.L."/>
            <person name="Vesth T.C."/>
            <person name="Theobald S."/>
            <person name="Frisvad J.C."/>
            <person name="Larsen T.O."/>
            <person name="Kjaerboelling I."/>
            <person name="Rothschild-Mancinelli K."/>
            <person name="Lyhne E.K."/>
            <person name="Kogle M.E."/>
            <person name="Barry K."/>
            <person name="Clum A."/>
            <person name="Na H."/>
            <person name="Ledsgaard L."/>
            <person name="Lin J."/>
            <person name="Lipzen A."/>
            <person name="Kuo A."/>
            <person name="Riley R."/>
            <person name="Mondo S."/>
            <person name="LaButti K."/>
            <person name="Haridas S."/>
            <person name="Pangalinan J."/>
            <person name="Salamov A.A."/>
            <person name="Simmons B.A."/>
            <person name="Magnuson J.K."/>
            <person name="Chen J."/>
            <person name="Drula E."/>
            <person name="Henrissat B."/>
            <person name="Wiebenga A."/>
            <person name="Lubbers R.J."/>
            <person name="Gomes A.C."/>
            <person name="Macurrencykelacurrency M.R."/>
            <person name="Stajich J."/>
            <person name="Grigoriev I.V."/>
            <person name="Mortensen U.H."/>
            <person name="De vries R.P."/>
            <person name="Baker S.E."/>
            <person name="Andersen M.R."/>
        </authorList>
    </citation>
    <scope>NUCLEOTIDE SEQUENCE [LARGE SCALE GENOMIC DNA]</scope>
    <source>
        <strain evidence="7 8">CBS 756.74</strain>
    </source>
</reference>
<dbReference type="InterPro" id="IPR021858">
    <property type="entry name" value="Fun_TF"/>
</dbReference>
<organism evidence="7 8">
    <name type="scientific">Aspergillus pseudodeflectus</name>
    <dbReference type="NCBI Taxonomy" id="176178"/>
    <lineage>
        <taxon>Eukaryota</taxon>
        <taxon>Fungi</taxon>
        <taxon>Dikarya</taxon>
        <taxon>Ascomycota</taxon>
        <taxon>Pezizomycotina</taxon>
        <taxon>Eurotiomycetes</taxon>
        <taxon>Eurotiomycetidae</taxon>
        <taxon>Eurotiales</taxon>
        <taxon>Aspergillaceae</taxon>
        <taxon>Aspergillus</taxon>
        <taxon>Aspergillus subgen. Nidulantes</taxon>
    </lineage>
</organism>
<protein>
    <recommendedName>
        <fullName evidence="6">Zn(2)-C6 fungal-type domain-containing protein</fullName>
    </recommendedName>
</protein>
<proteinExistence type="predicted"/>
<accession>A0ABR4L439</accession>
<comment type="caution">
    <text evidence="7">The sequence shown here is derived from an EMBL/GenBank/DDBJ whole genome shotgun (WGS) entry which is preliminary data.</text>
</comment>
<evidence type="ECO:0000256" key="3">
    <source>
        <dbReference type="ARBA" id="ARBA00023163"/>
    </source>
</evidence>
<sequence>MPNTGLPSRACEGCRQRRVTCDYRRPACKRCERNDRPCFYRNLENPEPSFRIQTPASYRSRRDRQTESPNQQSQSESRELQHSISPARPISEPWDAQIIPLILSQFSFPMPGGGRFYGSLECFSVILPTVPPETLMRFACDAVGYLYFGHRTPSRDLATRHRRAYGQALHQLRLALEDPVAQKQDETLLAVWLLCLYELMLGTPSDTPGPGPSSWAAHSVALTGLLRARGHQQFGTRTGCQLFQLCYHHIQTCALQSGTEPAAEAKQWFETIRTSVNTQEPLYLFLPFLLVGDEAAHICSNTLSAWDRATAAEEWLEILYTTFHSARALEFSMHGSWERLGLRSDSPPRTMPNPKQRHLLLHIRNHIDTCILRIHSVLLDLLREALTWPEIFPGTHSQLGGCSRFARRLPKNAPIAFCRASLSFCRMIVALIRQGGRTLCD</sequence>
<dbReference type="Proteomes" id="UP001610444">
    <property type="component" value="Unassembled WGS sequence"/>
</dbReference>
<evidence type="ECO:0000313" key="7">
    <source>
        <dbReference type="EMBL" id="KAL2859323.1"/>
    </source>
</evidence>
<keyword evidence="4" id="KW-0539">Nucleus</keyword>
<dbReference type="SMART" id="SM00066">
    <property type="entry name" value="GAL4"/>
    <property type="match status" value="1"/>
</dbReference>